<proteinExistence type="predicted"/>
<keyword evidence="2" id="KW-1185">Reference proteome</keyword>
<accession>A0ACB9WVP0</accession>
<dbReference type="EMBL" id="CM043795">
    <property type="protein sequence ID" value="KAI4817475.1"/>
    <property type="molecule type" value="Genomic_DNA"/>
</dbReference>
<sequence>MESERSDSPPSGSAPGLQGEVTTVELRNESSARGRVVNVDAFMNVRLDDVTYKDRRGKSSQLQDMFITDHRVRNFGSKGGGRKEYAKKAK</sequence>
<evidence type="ECO:0000313" key="2">
    <source>
        <dbReference type="Proteomes" id="UP001057452"/>
    </source>
</evidence>
<evidence type="ECO:0000313" key="1">
    <source>
        <dbReference type="EMBL" id="KAI4817475.1"/>
    </source>
</evidence>
<name>A0ACB9WVP0_CHAAC</name>
<reference evidence="1" key="1">
    <citation type="submission" date="2022-05" db="EMBL/GenBank/DDBJ databases">
        <title>Chromosome-level genome of Chaenocephalus aceratus.</title>
        <authorList>
            <person name="Park H."/>
        </authorList>
    </citation>
    <scope>NUCLEOTIDE SEQUENCE</scope>
    <source>
        <strain evidence="1">KU_202001</strain>
    </source>
</reference>
<gene>
    <name evidence="1" type="ORF">KUCAC02_010874</name>
</gene>
<comment type="caution">
    <text evidence="1">The sequence shown here is derived from an EMBL/GenBank/DDBJ whole genome shotgun (WGS) entry which is preliminary data.</text>
</comment>
<protein>
    <submittedName>
        <fullName evidence="1">Uncharacterized protein</fullName>
    </submittedName>
</protein>
<organism evidence="1 2">
    <name type="scientific">Chaenocephalus aceratus</name>
    <name type="common">Blackfin icefish</name>
    <name type="synonym">Chaenichthys aceratus</name>
    <dbReference type="NCBI Taxonomy" id="36190"/>
    <lineage>
        <taxon>Eukaryota</taxon>
        <taxon>Metazoa</taxon>
        <taxon>Chordata</taxon>
        <taxon>Craniata</taxon>
        <taxon>Vertebrata</taxon>
        <taxon>Euteleostomi</taxon>
        <taxon>Actinopterygii</taxon>
        <taxon>Neopterygii</taxon>
        <taxon>Teleostei</taxon>
        <taxon>Neoteleostei</taxon>
        <taxon>Acanthomorphata</taxon>
        <taxon>Eupercaria</taxon>
        <taxon>Perciformes</taxon>
        <taxon>Notothenioidei</taxon>
        <taxon>Channichthyidae</taxon>
        <taxon>Chaenocephalus</taxon>
    </lineage>
</organism>
<dbReference type="Proteomes" id="UP001057452">
    <property type="component" value="Chromosome 11"/>
</dbReference>